<feature type="transmembrane region" description="Helical" evidence="1">
    <location>
        <begin position="35"/>
        <end position="58"/>
    </location>
</feature>
<accession>A0A226CXH0</accession>
<feature type="transmembrane region" description="Helical" evidence="1">
    <location>
        <begin position="157"/>
        <end position="179"/>
    </location>
</feature>
<reference evidence="2 3" key="1">
    <citation type="submission" date="2015-12" db="EMBL/GenBank/DDBJ databases">
        <title>The genome of Folsomia candida.</title>
        <authorList>
            <person name="Faddeeva A."/>
            <person name="Derks M.F."/>
            <person name="Anvar Y."/>
            <person name="Smit S."/>
            <person name="Van Straalen N."/>
            <person name="Roelofs D."/>
        </authorList>
    </citation>
    <scope>NUCLEOTIDE SEQUENCE [LARGE SCALE GENOMIC DNA]</scope>
    <source>
        <strain evidence="2 3">VU population</strain>
        <tissue evidence="2">Whole body</tissue>
    </source>
</reference>
<organism evidence="2 3">
    <name type="scientific">Folsomia candida</name>
    <name type="common">Springtail</name>
    <dbReference type="NCBI Taxonomy" id="158441"/>
    <lineage>
        <taxon>Eukaryota</taxon>
        <taxon>Metazoa</taxon>
        <taxon>Ecdysozoa</taxon>
        <taxon>Arthropoda</taxon>
        <taxon>Hexapoda</taxon>
        <taxon>Collembola</taxon>
        <taxon>Entomobryomorpha</taxon>
        <taxon>Isotomoidea</taxon>
        <taxon>Isotomidae</taxon>
        <taxon>Proisotominae</taxon>
        <taxon>Folsomia</taxon>
    </lineage>
</organism>
<feature type="transmembrane region" description="Helical" evidence="1">
    <location>
        <begin position="304"/>
        <end position="327"/>
    </location>
</feature>
<feature type="transmembrane region" description="Helical" evidence="1">
    <location>
        <begin position="249"/>
        <end position="275"/>
    </location>
</feature>
<keyword evidence="1" id="KW-1133">Transmembrane helix</keyword>
<sequence>MVSIICANLAIAKITSNFANLCDITTLESEHLLPLLMSALTCGVFPVGLVINGLYLYWGNEVVFSWNNLLAESEELSESTSTPRPSPNVTSIGKLLSKTVYIHVYVIPYLISAILAFSNCDPFVILLNAHLPVYFSHNFPCYLILLTVRFLILTESILEFTMATLFSGMILTTLFASILDDMLHLDARLEKISSINKCLKYFSRVKIIFHELCPKVEQFFFVGLVILTVLIAFYNYVTIKLGALLPLELAWIFPFSSAVTILFAQLLIPAGAGIFEESKKLLARSGCLIRRKRQFLTRGKFKYLMLKCAAVQPIFFSAQFAGCRLFMFKKSTKATFLVCVRDASVNVLLTF</sequence>
<protein>
    <submittedName>
        <fullName evidence="2">Uncharacterized protein</fullName>
    </submittedName>
</protein>
<dbReference type="AlphaFoldDB" id="A0A226CXH0"/>
<keyword evidence="1" id="KW-0812">Transmembrane</keyword>
<keyword evidence="1" id="KW-0472">Membrane</keyword>
<gene>
    <name evidence="2" type="ORF">Fcan01_27889</name>
</gene>
<name>A0A226CXH0_FOLCA</name>
<evidence type="ECO:0000256" key="1">
    <source>
        <dbReference type="SAM" id="Phobius"/>
    </source>
</evidence>
<feature type="transmembrane region" description="Helical" evidence="1">
    <location>
        <begin position="100"/>
        <end position="117"/>
    </location>
</feature>
<proteinExistence type="predicted"/>
<dbReference type="EMBL" id="LNIX01000059">
    <property type="protein sequence ID" value="OXA37304.1"/>
    <property type="molecule type" value="Genomic_DNA"/>
</dbReference>
<feature type="transmembrane region" description="Helical" evidence="1">
    <location>
        <begin position="123"/>
        <end position="145"/>
    </location>
</feature>
<feature type="transmembrane region" description="Helical" evidence="1">
    <location>
        <begin position="219"/>
        <end position="237"/>
    </location>
</feature>
<keyword evidence="3" id="KW-1185">Reference proteome</keyword>
<comment type="caution">
    <text evidence="2">The sequence shown here is derived from an EMBL/GenBank/DDBJ whole genome shotgun (WGS) entry which is preliminary data.</text>
</comment>
<dbReference type="Proteomes" id="UP000198287">
    <property type="component" value="Unassembled WGS sequence"/>
</dbReference>
<evidence type="ECO:0000313" key="3">
    <source>
        <dbReference type="Proteomes" id="UP000198287"/>
    </source>
</evidence>
<evidence type="ECO:0000313" key="2">
    <source>
        <dbReference type="EMBL" id="OXA37304.1"/>
    </source>
</evidence>